<accession>A0ABX0X6L7</accession>
<feature type="domain" description="Mce/MlaD" evidence="2">
    <location>
        <begin position="35"/>
        <end position="109"/>
    </location>
</feature>
<organism evidence="3 4">
    <name type="scientific">Neolewinella antarctica</name>
    <dbReference type="NCBI Taxonomy" id="442734"/>
    <lineage>
        <taxon>Bacteria</taxon>
        <taxon>Pseudomonadati</taxon>
        <taxon>Bacteroidota</taxon>
        <taxon>Saprospiria</taxon>
        <taxon>Saprospirales</taxon>
        <taxon>Lewinellaceae</taxon>
        <taxon>Neolewinella</taxon>
    </lineage>
</organism>
<reference evidence="3 4" key="1">
    <citation type="submission" date="2020-03" db="EMBL/GenBank/DDBJ databases">
        <title>Genomic Encyclopedia of Type Strains, Phase IV (KMG-IV): sequencing the most valuable type-strain genomes for metagenomic binning, comparative biology and taxonomic classification.</title>
        <authorList>
            <person name="Goeker M."/>
        </authorList>
    </citation>
    <scope>NUCLEOTIDE SEQUENCE [LARGE SCALE GENOMIC DNA]</scope>
    <source>
        <strain evidence="3 4">DSM 105096</strain>
    </source>
</reference>
<feature type="transmembrane region" description="Helical" evidence="1">
    <location>
        <begin position="7"/>
        <end position="25"/>
    </location>
</feature>
<evidence type="ECO:0000256" key="1">
    <source>
        <dbReference type="SAM" id="Phobius"/>
    </source>
</evidence>
<sequence>MKYEVKIGILAIVAIGMAIWGFKYIQGSNLFSSSNEYFVLYEDVAGLTIGTPVQISGVNVGSVSNIKLDQQTKLVQVTMDVRDDINIPTTTTAYIVSVSMLGEKAIDLTYQQPCFGEDDCAPSGTTIQGATKSILAGLLGTEEGDDPLGDMKGQFGTIVDSLQYTLFSPESDNPIARSMHDLAITMENLRGTSTQLRRVIDNNTGEINQSMRNIASLTETLASKQEALGGIIDNASGFASKINQLEVEQTVTEINEAVSELKSTVTKANGAIDEVSGILADVGNGKGTLGKLLNDDGVVYDRLESATMEADTLLSDFQERPYRYIPFKSRKRVLKHDRKDQALQSVGPKQ</sequence>
<dbReference type="PANTHER" id="PTHR33371">
    <property type="entry name" value="INTERMEMBRANE PHOSPHOLIPID TRANSPORT SYSTEM BINDING PROTEIN MLAD-RELATED"/>
    <property type="match status" value="1"/>
</dbReference>
<dbReference type="Pfam" id="PF02470">
    <property type="entry name" value="MlaD"/>
    <property type="match status" value="1"/>
</dbReference>
<name>A0ABX0X6L7_9BACT</name>
<evidence type="ECO:0000313" key="3">
    <source>
        <dbReference type="EMBL" id="NJC24848.1"/>
    </source>
</evidence>
<dbReference type="InterPro" id="IPR052336">
    <property type="entry name" value="MlaD_Phospholipid_Transporter"/>
</dbReference>
<dbReference type="Gene3D" id="1.10.287.950">
    <property type="entry name" value="Methyl-accepting chemotaxis protein"/>
    <property type="match status" value="1"/>
</dbReference>
<dbReference type="InterPro" id="IPR003399">
    <property type="entry name" value="Mce/MlaD"/>
</dbReference>
<dbReference type="RefSeq" id="WP_168035651.1">
    <property type="nucleotide sequence ID" value="NZ_JAATJH010000001.1"/>
</dbReference>
<keyword evidence="1" id="KW-0812">Transmembrane</keyword>
<evidence type="ECO:0000313" key="4">
    <source>
        <dbReference type="Proteomes" id="UP000770785"/>
    </source>
</evidence>
<protein>
    <submittedName>
        <fullName evidence="3">Phospholipid/cholesterol/gamma-HCH transport system substrate-binding protein</fullName>
    </submittedName>
</protein>
<gene>
    <name evidence="3" type="ORF">GGR27_000329</name>
</gene>
<evidence type="ECO:0000259" key="2">
    <source>
        <dbReference type="Pfam" id="PF02470"/>
    </source>
</evidence>
<keyword evidence="1" id="KW-0472">Membrane</keyword>
<proteinExistence type="predicted"/>
<dbReference type="SUPFAM" id="SSF58104">
    <property type="entry name" value="Methyl-accepting chemotaxis protein (MCP) signaling domain"/>
    <property type="match status" value="1"/>
</dbReference>
<dbReference type="EMBL" id="JAATJH010000001">
    <property type="protein sequence ID" value="NJC24848.1"/>
    <property type="molecule type" value="Genomic_DNA"/>
</dbReference>
<dbReference type="Proteomes" id="UP000770785">
    <property type="component" value="Unassembled WGS sequence"/>
</dbReference>
<keyword evidence="4" id="KW-1185">Reference proteome</keyword>
<comment type="caution">
    <text evidence="3">The sequence shown here is derived from an EMBL/GenBank/DDBJ whole genome shotgun (WGS) entry which is preliminary data.</text>
</comment>
<keyword evidence="1" id="KW-1133">Transmembrane helix</keyword>
<dbReference type="PANTHER" id="PTHR33371:SF4">
    <property type="entry name" value="INTERMEMBRANE PHOSPHOLIPID TRANSPORT SYSTEM BINDING PROTEIN MLAD"/>
    <property type="match status" value="1"/>
</dbReference>